<evidence type="ECO:0000313" key="2">
    <source>
        <dbReference type="WBParaSite" id="EN70_6155"/>
    </source>
</evidence>
<dbReference type="WBParaSite" id="EN70_6155">
    <property type="protein sequence ID" value="EN70_6155"/>
    <property type="gene ID" value="EN70_6155"/>
</dbReference>
<dbReference type="AlphaFoldDB" id="A0A1I7VTQ0"/>
<reference evidence="1" key="1">
    <citation type="submission" date="2012-04" db="EMBL/GenBank/DDBJ databases">
        <title>The Genome Sequence of Loa loa.</title>
        <authorList>
            <consortium name="The Broad Institute Genome Sequencing Platform"/>
            <consortium name="Broad Institute Genome Sequencing Center for Infectious Disease"/>
            <person name="Nutman T.B."/>
            <person name="Fink D.L."/>
            <person name="Russ C."/>
            <person name="Young S."/>
            <person name="Zeng Q."/>
            <person name="Gargeya S."/>
            <person name="Alvarado L."/>
            <person name="Berlin A."/>
            <person name="Chapman S.B."/>
            <person name="Chen Z."/>
            <person name="Freedman E."/>
            <person name="Gellesch M."/>
            <person name="Goldberg J."/>
            <person name="Griggs A."/>
            <person name="Gujja S."/>
            <person name="Heilman E.R."/>
            <person name="Heiman D."/>
            <person name="Howarth C."/>
            <person name="Mehta T."/>
            <person name="Neiman D."/>
            <person name="Pearson M."/>
            <person name="Roberts A."/>
            <person name="Saif S."/>
            <person name="Shea T."/>
            <person name="Shenoy N."/>
            <person name="Sisk P."/>
            <person name="Stolte C."/>
            <person name="Sykes S."/>
            <person name="White J."/>
            <person name="Yandava C."/>
            <person name="Haas B."/>
            <person name="Henn M.R."/>
            <person name="Nusbaum C."/>
            <person name="Birren B."/>
        </authorList>
    </citation>
    <scope>NUCLEOTIDE SEQUENCE [LARGE SCALE GENOMIC DNA]</scope>
</reference>
<dbReference type="Gene3D" id="1.10.510.10">
    <property type="entry name" value="Transferase(Phosphotransferase) domain 1"/>
    <property type="match status" value="1"/>
</dbReference>
<accession>A0A1I7VTQ0</accession>
<evidence type="ECO:0000313" key="1">
    <source>
        <dbReference type="Proteomes" id="UP000095285"/>
    </source>
</evidence>
<sequence>MESVENLPLYSKMELQQNLNRRVVERLEAYVRDRNALNLIDSLLVLDPSLRLDAEQALDHLFFFTQPHPAADVKDLMSTISTSLFEYTAGRGAHSGRGRGVHHQNRQNIRPSMASQGQYVDMVF</sequence>
<dbReference type="InterPro" id="IPR011009">
    <property type="entry name" value="Kinase-like_dom_sf"/>
</dbReference>
<keyword evidence="1" id="KW-1185">Reference proteome</keyword>
<dbReference type="Proteomes" id="UP000095285">
    <property type="component" value="Unassembled WGS sequence"/>
</dbReference>
<dbReference type="STRING" id="7209.A0A1I7VTQ0"/>
<organism evidence="1 2">
    <name type="scientific">Loa loa</name>
    <name type="common">Eye worm</name>
    <name type="synonym">Filaria loa</name>
    <dbReference type="NCBI Taxonomy" id="7209"/>
    <lineage>
        <taxon>Eukaryota</taxon>
        <taxon>Metazoa</taxon>
        <taxon>Ecdysozoa</taxon>
        <taxon>Nematoda</taxon>
        <taxon>Chromadorea</taxon>
        <taxon>Rhabditida</taxon>
        <taxon>Spirurina</taxon>
        <taxon>Spiruromorpha</taxon>
        <taxon>Filarioidea</taxon>
        <taxon>Onchocercidae</taxon>
        <taxon>Loa</taxon>
    </lineage>
</organism>
<proteinExistence type="predicted"/>
<dbReference type="SUPFAM" id="SSF56112">
    <property type="entry name" value="Protein kinase-like (PK-like)"/>
    <property type="match status" value="1"/>
</dbReference>
<reference evidence="2" key="2">
    <citation type="submission" date="2016-11" db="UniProtKB">
        <authorList>
            <consortium name="WormBaseParasite"/>
        </authorList>
    </citation>
    <scope>IDENTIFICATION</scope>
</reference>
<name>A0A1I7VTQ0_LOALO</name>
<protein>
    <submittedName>
        <fullName evidence="2">Protein kinase domain-containing protein</fullName>
    </submittedName>
</protein>